<keyword evidence="1" id="KW-0521">NADP</keyword>
<evidence type="ECO:0000313" key="5">
    <source>
        <dbReference type="Proteomes" id="UP001321749"/>
    </source>
</evidence>
<dbReference type="Gene3D" id="3.90.180.10">
    <property type="entry name" value="Medium-chain alcohol dehydrogenases, catalytic domain"/>
    <property type="match status" value="1"/>
</dbReference>
<dbReference type="Proteomes" id="UP001321749">
    <property type="component" value="Unassembled WGS sequence"/>
</dbReference>
<dbReference type="SUPFAM" id="SSF50129">
    <property type="entry name" value="GroES-like"/>
    <property type="match status" value="1"/>
</dbReference>
<evidence type="ECO:0000256" key="1">
    <source>
        <dbReference type="ARBA" id="ARBA00022857"/>
    </source>
</evidence>
<dbReference type="GO" id="GO:0003960">
    <property type="term" value="F:quinone reductase (NADPH) activity"/>
    <property type="evidence" value="ECO:0007669"/>
    <property type="project" value="InterPro"/>
</dbReference>
<proteinExistence type="predicted"/>
<dbReference type="EMBL" id="MU864930">
    <property type="protein sequence ID" value="KAK4466737.1"/>
    <property type="molecule type" value="Genomic_DNA"/>
</dbReference>
<dbReference type="InterPro" id="IPR011032">
    <property type="entry name" value="GroES-like_sf"/>
</dbReference>
<dbReference type="InterPro" id="IPR020843">
    <property type="entry name" value="ER"/>
</dbReference>
<comment type="caution">
    <text evidence="4">The sequence shown here is derived from an EMBL/GenBank/DDBJ whole genome shotgun (WGS) entry which is preliminary data.</text>
</comment>
<dbReference type="GO" id="GO:0070402">
    <property type="term" value="F:NADPH binding"/>
    <property type="evidence" value="ECO:0007669"/>
    <property type="project" value="TreeGrafter"/>
</dbReference>
<dbReference type="Gene3D" id="3.40.50.720">
    <property type="entry name" value="NAD(P)-binding Rossmann-like Domain"/>
    <property type="match status" value="1"/>
</dbReference>
<dbReference type="SUPFAM" id="SSF51735">
    <property type="entry name" value="NAD(P)-binding Rossmann-fold domains"/>
    <property type="match status" value="1"/>
</dbReference>
<accession>A0AAV9I144</accession>
<keyword evidence="2" id="KW-0560">Oxidoreductase</keyword>
<evidence type="ECO:0000259" key="3">
    <source>
        <dbReference type="SMART" id="SM00829"/>
    </source>
</evidence>
<sequence length="369" mass="39005">MSPLPPSMPGILVTENGGVEVLNYKTDLPVPQLKPGEVLVRNEYIGVNFIDTYFRTGLYKVPLPLIPGKEAAGTVVLSSTPDLAVGSRVAYMGDATYAELTAVPAQSAAKIPDGVSTESAAASLIQGLTALTFIRNLPLTPPPPFNKKSLPSRSSFCPASSSPHPATKFVLVHASSGGTGSLLTQILSQSPGGPYTIIGTASSPVKAQASLESGADHVIDTSTDSIVSRISEITSGKGVDVIFDGVGKDTFDLDLEVVAKNGTIVVFGSASGPVPPVDLFKLSSKNIKLMRPSMPGYLTTKEEMNGYTAELFELLRKDKVKSRVHRVYDLKDVAQAHLDLEGRKTVGKLLLRVRGTESSSTRGSTCYTK</sequence>
<evidence type="ECO:0000256" key="2">
    <source>
        <dbReference type="ARBA" id="ARBA00023002"/>
    </source>
</evidence>
<dbReference type="Pfam" id="PF00107">
    <property type="entry name" value="ADH_zinc_N"/>
    <property type="match status" value="1"/>
</dbReference>
<name>A0AAV9I144_9PEZI</name>
<organism evidence="4 5">
    <name type="scientific">Cladorrhinum samala</name>
    <dbReference type="NCBI Taxonomy" id="585594"/>
    <lineage>
        <taxon>Eukaryota</taxon>
        <taxon>Fungi</taxon>
        <taxon>Dikarya</taxon>
        <taxon>Ascomycota</taxon>
        <taxon>Pezizomycotina</taxon>
        <taxon>Sordariomycetes</taxon>
        <taxon>Sordariomycetidae</taxon>
        <taxon>Sordariales</taxon>
        <taxon>Podosporaceae</taxon>
        <taxon>Cladorrhinum</taxon>
    </lineage>
</organism>
<keyword evidence="5" id="KW-1185">Reference proteome</keyword>
<dbReference type="InterPro" id="IPR013149">
    <property type="entry name" value="ADH-like_C"/>
</dbReference>
<dbReference type="PANTHER" id="PTHR48106:SF13">
    <property type="entry name" value="QUINONE OXIDOREDUCTASE-RELATED"/>
    <property type="match status" value="1"/>
</dbReference>
<dbReference type="InterPro" id="IPR013154">
    <property type="entry name" value="ADH-like_N"/>
</dbReference>
<dbReference type="SMART" id="SM00829">
    <property type="entry name" value="PKS_ER"/>
    <property type="match status" value="1"/>
</dbReference>
<dbReference type="GO" id="GO:0005829">
    <property type="term" value="C:cytosol"/>
    <property type="evidence" value="ECO:0007669"/>
    <property type="project" value="TreeGrafter"/>
</dbReference>
<dbReference type="PANTHER" id="PTHR48106">
    <property type="entry name" value="QUINONE OXIDOREDUCTASE PIG3-RELATED"/>
    <property type="match status" value="1"/>
</dbReference>
<dbReference type="InterPro" id="IPR047618">
    <property type="entry name" value="QOR-like"/>
</dbReference>
<gene>
    <name evidence="4" type="ORF">QBC42DRAFT_323525</name>
</gene>
<dbReference type="CDD" id="cd05286">
    <property type="entry name" value="QOR2"/>
    <property type="match status" value="1"/>
</dbReference>
<reference evidence="4" key="1">
    <citation type="journal article" date="2023" name="Mol. Phylogenet. Evol.">
        <title>Genome-scale phylogeny and comparative genomics of the fungal order Sordariales.</title>
        <authorList>
            <person name="Hensen N."/>
            <person name="Bonometti L."/>
            <person name="Westerberg I."/>
            <person name="Brannstrom I.O."/>
            <person name="Guillou S."/>
            <person name="Cros-Aarteil S."/>
            <person name="Calhoun S."/>
            <person name="Haridas S."/>
            <person name="Kuo A."/>
            <person name="Mondo S."/>
            <person name="Pangilinan J."/>
            <person name="Riley R."/>
            <person name="LaButti K."/>
            <person name="Andreopoulos B."/>
            <person name="Lipzen A."/>
            <person name="Chen C."/>
            <person name="Yan M."/>
            <person name="Daum C."/>
            <person name="Ng V."/>
            <person name="Clum A."/>
            <person name="Steindorff A."/>
            <person name="Ohm R.A."/>
            <person name="Martin F."/>
            <person name="Silar P."/>
            <person name="Natvig D.O."/>
            <person name="Lalanne C."/>
            <person name="Gautier V."/>
            <person name="Ament-Velasquez S.L."/>
            <person name="Kruys A."/>
            <person name="Hutchinson M.I."/>
            <person name="Powell A.J."/>
            <person name="Barry K."/>
            <person name="Miller A.N."/>
            <person name="Grigoriev I.V."/>
            <person name="Debuchy R."/>
            <person name="Gladieux P."/>
            <person name="Hiltunen Thoren M."/>
            <person name="Johannesson H."/>
        </authorList>
    </citation>
    <scope>NUCLEOTIDE SEQUENCE</scope>
    <source>
        <strain evidence="4">PSN324</strain>
    </source>
</reference>
<dbReference type="InterPro" id="IPR036291">
    <property type="entry name" value="NAD(P)-bd_dom_sf"/>
</dbReference>
<feature type="domain" description="Enoyl reductase (ER)" evidence="3">
    <location>
        <begin position="17"/>
        <end position="351"/>
    </location>
</feature>
<dbReference type="Pfam" id="PF08240">
    <property type="entry name" value="ADH_N"/>
    <property type="match status" value="1"/>
</dbReference>
<protein>
    <recommendedName>
        <fullName evidence="3">Enoyl reductase (ER) domain-containing protein</fullName>
    </recommendedName>
</protein>
<reference evidence="4" key="2">
    <citation type="submission" date="2023-06" db="EMBL/GenBank/DDBJ databases">
        <authorList>
            <consortium name="Lawrence Berkeley National Laboratory"/>
            <person name="Mondo S.J."/>
            <person name="Hensen N."/>
            <person name="Bonometti L."/>
            <person name="Westerberg I."/>
            <person name="Brannstrom I.O."/>
            <person name="Guillou S."/>
            <person name="Cros-Aarteil S."/>
            <person name="Calhoun S."/>
            <person name="Haridas S."/>
            <person name="Kuo A."/>
            <person name="Pangilinan J."/>
            <person name="Riley R."/>
            <person name="Labutti K."/>
            <person name="Andreopoulos B."/>
            <person name="Lipzen A."/>
            <person name="Chen C."/>
            <person name="Yanf M."/>
            <person name="Daum C."/>
            <person name="Ng V."/>
            <person name="Clum A."/>
            <person name="Steindorff A."/>
            <person name="Ohm R."/>
            <person name="Martin F."/>
            <person name="Silar P."/>
            <person name="Natvig D."/>
            <person name="Lalanne C."/>
            <person name="Gautier V."/>
            <person name="Ament-Velasquez S.L."/>
            <person name="Kruys A."/>
            <person name="Hutchinson M.I."/>
            <person name="Powell A.J."/>
            <person name="Barry K."/>
            <person name="Miller A.N."/>
            <person name="Grigoriev I.V."/>
            <person name="Debuchy R."/>
            <person name="Gladieux P."/>
            <person name="Thoren M.H."/>
            <person name="Johannesson H."/>
        </authorList>
    </citation>
    <scope>NUCLEOTIDE SEQUENCE</scope>
    <source>
        <strain evidence="4">PSN324</strain>
    </source>
</reference>
<dbReference type="GO" id="GO:0035925">
    <property type="term" value="F:mRNA 3'-UTR AU-rich region binding"/>
    <property type="evidence" value="ECO:0007669"/>
    <property type="project" value="TreeGrafter"/>
</dbReference>
<evidence type="ECO:0000313" key="4">
    <source>
        <dbReference type="EMBL" id="KAK4466737.1"/>
    </source>
</evidence>
<dbReference type="AlphaFoldDB" id="A0AAV9I144"/>